<name>A0A512RJA3_9BACT</name>
<dbReference type="Proteomes" id="UP000321436">
    <property type="component" value="Unassembled WGS sequence"/>
</dbReference>
<evidence type="ECO:0000259" key="2">
    <source>
        <dbReference type="PROSITE" id="PS50110"/>
    </source>
</evidence>
<feature type="domain" description="Response regulatory" evidence="2">
    <location>
        <begin position="6"/>
        <end position="126"/>
    </location>
</feature>
<feature type="modified residue" description="4-aspartylphosphate" evidence="1">
    <location>
        <position position="59"/>
    </location>
</feature>
<dbReference type="RefSeq" id="WP_146860345.1">
    <property type="nucleotide sequence ID" value="NZ_BKAU01000001.1"/>
</dbReference>
<protein>
    <submittedName>
        <fullName evidence="3">Response regulator</fullName>
    </submittedName>
</protein>
<evidence type="ECO:0000256" key="1">
    <source>
        <dbReference type="PROSITE-ProRule" id="PRU00169"/>
    </source>
</evidence>
<comment type="caution">
    <text evidence="3">The sequence shown here is derived from an EMBL/GenBank/DDBJ whole genome shotgun (WGS) entry which is preliminary data.</text>
</comment>
<dbReference type="PANTHER" id="PTHR44520:SF2">
    <property type="entry name" value="RESPONSE REGULATOR RCP1"/>
    <property type="match status" value="1"/>
</dbReference>
<accession>A0A512RJA3</accession>
<keyword evidence="1" id="KW-0597">Phosphoprotein</keyword>
<dbReference type="Gene3D" id="3.40.50.2300">
    <property type="match status" value="1"/>
</dbReference>
<dbReference type="EMBL" id="BKAU01000001">
    <property type="protein sequence ID" value="GEP95789.1"/>
    <property type="molecule type" value="Genomic_DNA"/>
</dbReference>
<dbReference type="InterPro" id="IPR052893">
    <property type="entry name" value="TCS_response_regulator"/>
</dbReference>
<dbReference type="AlphaFoldDB" id="A0A512RJA3"/>
<gene>
    <name evidence="3" type="ORF">CCY01nite_20490</name>
</gene>
<proteinExistence type="predicted"/>
<organism evidence="3 4">
    <name type="scientific">Chitinophaga cymbidii</name>
    <dbReference type="NCBI Taxonomy" id="1096750"/>
    <lineage>
        <taxon>Bacteria</taxon>
        <taxon>Pseudomonadati</taxon>
        <taxon>Bacteroidota</taxon>
        <taxon>Chitinophagia</taxon>
        <taxon>Chitinophagales</taxon>
        <taxon>Chitinophagaceae</taxon>
        <taxon>Chitinophaga</taxon>
    </lineage>
</organism>
<evidence type="ECO:0000313" key="4">
    <source>
        <dbReference type="Proteomes" id="UP000321436"/>
    </source>
</evidence>
<dbReference type="InterPro" id="IPR001789">
    <property type="entry name" value="Sig_transdc_resp-reg_receiver"/>
</dbReference>
<keyword evidence="4" id="KW-1185">Reference proteome</keyword>
<dbReference type="GO" id="GO:0000160">
    <property type="term" value="P:phosphorelay signal transduction system"/>
    <property type="evidence" value="ECO:0007669"/>
    <property type="project" value="InterPro"/>
</dbReference>
<reference evidence="3 4" key="1">
    <citation type="submission" date="2019-07" db="EMBL/GenBank/DDBJ databases">
        <title>Whole genome shotgun sequence of Chitinophaga cymbidii NBRC 109752.</title>
        <authorList>
            <person name="Hosoyama A."/>
            <person name="Uohara A."/>
            <person name="Ohji S."/>
            <person name="Ichikawa N."/>
        </authorList>
    </citation>
    <scope>NUCLEOTIDE SEQUENCE [LARGE SCALE GENOMIC DNA]</scope>
    <source>
        <strain evidence="3 4">NBRC 109752</strain>
    </source>
</reference>
<dbReference type="PROSITE" id="PS50110">
    <property type="entry name" value="RESPONSE_REGULATORY"/>
    <property type="match status" value="1"/>
</dbReference>
<dbReference type="Pfam" id="PF00072">
    <property type="entry name" value="Response_reg"/>
    <property type="match status" value="1"/>
</dbReference>
<dbReference type="SUPFAM" id="SSF52172">
    <property type="entry name" value="CheY-like"/>
    <property type="match status" value="1"/>
</dbReference>
<evidence type="ECO:0000313" key="3">
    <source>
        <dbReference type="EMBL" id="GEP95789.1"/>
    </source>
</evidence>
<dbReference type="SMART" id="SM00448">
    <property type="entry name" value="REC"/>
    <property type="match status" value="1"/>
</dbReference>
<dbReference type="InterPro" id="IPR011006">
    <property type="entry name" value="CheY-like_superfamily"/>
</dbReference>
<dbReference type="OrthoDB" id="7631574at2"/>
<dbReference type="PANTHER" id="PTHR44520">
    <property type="entry name" value="RESPONSE REGULATOR RCP1-RELATED"/>
    <property type="match status" value="1"/>
</dbReference>
<sequence>MLPTPSILLIDDDTDDQEMFTSALAFIDSSIVCSIATNGVEALRQLKNADTLPDMIFLDLNMPLMNGAQFLKEAKATNRLRDVPIIIYSTASDIRTIEEAKQLGAHQFISKPEKFSELVGLLHGLLYPATK</sequence>